<sequence>MAHYQAGEATQLIRTSYDISKTRVATILREHGITLRHQGLTDEQVREAVRLHLAGQSLSKLGAHFGVSHAAIANVLRRQGCPAATTPKGGVDPN</sequence>
<proteinExistence type="predicted"/>
<dbReference type="Pfam" id="PF13936">
    <property type="entry name" value="HTH_38"/>
    <property type="match status" value="1"/>
</dbReference>
<dbReference type="Proteomes" id="UP000284557">
    <property type="component" value="Unassembled WGS sequence"/>
</dbReference>
<evidence type="ECO:0000259" key="1">
    <source>
        <dbReference type="Pfam" id="PF13936"/>
    </source>
</evidence>
<comment type="caution">
    <text evidence="2">The sequence shown here is derived from an EMBL/GenBank/DDBJ whole genome shotgun (WGS) entry which is preliminary data.</text>
</comment>
<feature type="domain" description="Transposase IS30-like HTH" evidence="1">
    <location>
        <begin position="37"/>
        <end position="78"/>
    </location>
</feature>
<dbReference type="EMBL" id="QXBN01000030">
    <property type="protein sequence ID" value="RIT29589.1"/>
    <property type="molecule type" value="Genomic_DNA"/>
</dbReference>
<evidence type="ECO:0000313" key="3">
    <source>
        <dbReference type="Proteomes" id="UP000284557"/>
    </source>
</evidence>
<gene>
    <name evidence="2" type="ORF">D2E76_24840</name>
</gene>
<protein>
    <recommendedName>
        <fullName evidence="1">Transposase IS30-like HTH domain-containing protein</fullName>
    </recommendedName>
</protein>
<dbReference type="AlphaFoldDB" id="A0ABD7HHG4"/>
<evidence type="ECO:0000313" key="2">
    <source>
        <dbReference type="EMBL" id="RIT29589.1"/>
    </source>
</evidence>
<dbReference type="InterPro" id="IPR025246">
    <property type="entry name" value="IS30-like_HTH"/>
</dbReference>
<organism evidence="2 3">
    <name type="scientific">Mycobacteroides abscessus</name>
    <dbReference type="NCBI Taxonomy" id="36809"/>
    <lineage>
        <taxon>Bacteria</taxon>
        <taxon>Bacillati</taxon>
        <taxon>Actinomycetota</taxon>
        <taxon>Actinomycetes</taxon>
        <taxon>Mycobacteriales</taxon>
        <taxon>Mycobacteriaceae</taxon>
        <taxon>Mycobacteroides</taxon>
    </lineage>
</organism>
<accession>A0ABD7HHG4</accession>
<name>A0ABD7HHG4_9MYCO</name>
<reference evidence="2 3" key="1">
    <citation type="submission" date="2018-08" db="EMBL/GenBank/DDBJ databases">
        <title>Linezolid Resistance in Mycobacterium abscessus: MIC Distribution and Comprehensive Investigation of Resistance Mechanisms.</title>
        <authorList>
            <person name="Ye M."/>
            <person name="Xu L."/>
            <person name="Zou Y."/>
            <person name="Li B."/>
            <person name="Guo Q."/>
            <person name="Zhang Y."/>
            <person name="Zhan M."/>
            <person name="Xu B."/>
            <person name="Yu F."/>
            <person name="Zhang Z."/>
            <person name="Chu H."/>
        </authorList>
    </citation>
    <scope>NUCLEOTIDE SEQUENCE [LARGE SCALE GENOMIC DNA]</scope>
    <source>
        <strain evidence="2 3">G143</strain>
    </source>
</reference>
<dbReference type="Gene3D" id="1.10.10.60">
    <property type="entry name" value="Homeodomain-like"/>
    <property type="match status" value="1"/>
</dbReference>